<dbReference type="STRING" id="399739.Pmen_3090"/>
<proteinExistence type="predicted"/>
<dbReference type="HOGENOM" id="CLU_1968661_0_0_6"/>
<reference evidence="1" key="1">
    <citation type="submission" date="2007-04" db="EMBL/GenBank/DDBJ databases">
        <title>Complete sequence of Pseudomonas mendocina ymp.</title>
        <authorList>
            <consortium name="US DOE Joint Genome Institute"/>
            <person name="Copeland A."/>
            <person name="Lucas S."/>
            <person name="Lapidus A."/>
            <person name="Barry K."/>
            <person name="Glavina del Rio T."/>
            <person name="Dalin E."/>
            <person name="Tice H."/>
            <person name="Pitluck S."/>
            <person name="Kiss H."/>
            <person name="Brettin T."/>
            <person name="Detter J.C."/>
            <person name="Bruce D."/>
            <person name="Han C."/>
            <person name="Schmutz J."/>
            <person name="Larimer F."/>
            <person name="Land M."/>
            <person name="Hauser L."/>
            <person name="Kyrpides N."/>
            <person name="Mikhailova N."/>
            <person name="Hersman L."/>
            <person name="Dubois J."/>
            <person name="Maurice P."/>
            <person name="Richardson P."/>
        </authorList>
    </citation>
    <scope>NUCLEOTIDE SEQUENCE [LARGE SCALE GENOMIC DNA]</scope>
    <source>
        <strain evidence="1">Ymp</strain>
    </source>
</reference>
<protein>
    <submittedName>
        <fullName evidence="1">Uncharacterized protein</fullName>
    </submittedName>
</protein>
<dbReference type="PATRIC" id="fig|399739.8.peg.3130"/>
<evidence type="ECO:0000313" key="1">
    <source>
        <dbReference type="EMBL" id="ABP85844.1"/>
    </source>
</evidence>
<dbReference type="KEGG" id="pmy:Pmen_3090"/>
<organism evidence="1">
    <name type="scientific">Ectopseudomonas mendocina (strain ymp)</name>
    <name type="common">Pseudomonas mendocina</name>
    <dbReference type="NCBI Taxonomy" id="399739"/>
    <lineage>
        <taxon>Bacteria</taxon>
        <taxon>Pseudomonadati</taxon>
        <taxon>Pseudomonadota</taxon>
        <taxon>Gammaproteobacteria</taxon>
        <taxon>Pseudomonadales</taxon>
        <taxon>Pseudomonadaceae</taxon>
        <taxon>Ectopseudomonas</taxon>
    </lineage>
</organism>
<dbReference type="EMBL" id="CP000680">
    <property type="protein sequence ID" value="ABP85844.1"/>
    <property type="molecule type" value="Genomic_DNA"/>
</dbReference>
<dbReference type="eggNOG" id="ENOG502ZFCG">
    <property type="taxonomic scope" value="Bacteria"/>
</dbReference>
<sequence>MSKNIWGPKTTGSDGVMSEDDFIAFAIAKVGDGGTTWRKNVAKAYNAITNHDGQAGANDKYPHKGKAVCHVSEGKRGAGNGVSVFFTAKGEVVASIIGIGYHIGSASYHLEWRLPSWDTANSANITL</sequence>
<accession>A4XWX8</accession>
<name>A4XWX8_ECTM1</name>
<dbReference type="AlphaFoldDB" id="A4XWX8"/>
<gene>
    <name evidence="1" type="ordered locus">Pmen_3090</name>
</gene>